<feature type="transmembrane region" description="Helical" evidence="2">
    <location>
        <begin position="63"/>
        <end position="86"/>
    </location>
</feature>
<keyword evidence="1" id="KW-0175">Coiled coil</keyword>
<feature type="coiled-coil region" evidence="1">
    <location>
        <begin position="125"/>
        <end position="191"/>
    </location>
</feature>
<reference evidence="3 6" key="2">
    <citation type="submission" date="2019-11" db="EMBL/GenBank/DDBJ databases">
        <title>Flavobacterium resistens genome.</title>
        <authorList>
            <person name="Wilson V.M."/>
            <person name="Newman J.D."/>
        </authorList>
    </citation>
    <scope>NUCLEOTIDE SEQUENCE [LARGE SCALE GENOMIC DNA]</scope>
    <source>
        <strain evidence="3 6">DSM 19382</strain>
    </source>
</reference>
<dbReference type="EMBL" id="FXTA01000001">
    <property type="protein sequence ID" value="SMO42433.1"/>
    <property type="molecule type" value="Genomic_DNA"/>
</dbReference>
<dbReference type="EMBL" id="WKKG01000012">
    <property type="protein sequence ID" value="MRX70287.1"/>
    <property type="molecule type" value="Genomic_DNA"/>
</dbReference>
<dbReference type="RefSeq" id="WP_142449372.1">
    <property type="nucleotide sequence ID" value="NZ_FXTA01000001.1"/>
</dbReference>
<evidence type="ECO:0000256" key="1">
    <source>
        <dbReference type="SAM" id="Coils"/>
    </source>
</evidence>
<evidence type="ECO:0000313" key="3">
    <source>
        <dbReference type="EMBL" id="MRX70287.1"/>
    </source>
</evidence>
<dbReference type="AlphaFoldDB" id="A0A521B5V0"/>
<protein>
    <submittedName>
        <fullName evidence="4">Uncharacterized protein</fullName>
    </submittedName>
</protein>
<gene>
    <name evidence="3" type="ORF">GJU42_20115</name>
    <name evidence="4" type="ORF">SAMN06265349_101711</name>
</gene>
<accession>A0A521B5V0</accession>
<proteinExistence type="predicted"/>
<name>A0A521B5V0_9FLAO</name>
<evidence type="ECO:0000313" key="6">
    <source>
        <dbReference type="Proteomes" id="UP000468990"/>
    </source>
</evidence>
<sequence>MTFADLFSNLIESSKERIKNPLFSSILFSFLIYNWRPIIFLLFSEQPIEEKIIVINHVYCYPLAILLPILFGVIYTNYVPLLMVLIDKNLEDPKKEKITNFYIHKNHKTEEQIELAKKEFELKSIESGNKDREEMIKEKDLLKKEITVLKNELLDSNDGNSKIIKDLNSTINSYQATIGENTQQIQKLQNSQRTVSNDLYNAYNSIRIISDLNAEDIKILDELRDKPDQKEKTVHSIYDYTSVERLKKHKLIEEVSLSKYSITFNGQNILDIIESAKLF</sequence>
<dbReference type="Proteomes" id="UP000468990">
    <property type="component" value="Unassembled WGS sequence"/>
</dbReference>
<evidence type="ECO:0000256" key="2">
    <source>
        <dbReference type="SAM" id="Phobius"/>
    </source>
</evidence>
<reference evidence="4 5" key="1">
    <citation type="submission" date="2017-05" db="EMBL/GenBank/DDBJ databases">
        <authorList>
            <person name="Varghese N."/>
            <person name="Submissions S."/>
        </authorList>
    </citation>
    <scope>NUCLEOTIDE SEQUENCE [LARGE SCALE GENOMIC DNA]</scope>
    <source>
        <strain evidence="4 5">DSM 19382</strain>
    </source>
</reference>
<keyword evidence="6" id="KW-1185">Reference proteome</keyword>
<keyword evidence="2" id="KW-0812">Transmembrane</keyword>
<organism evidence="4 5">
    <name type="scientific">Flavobacterium resistens</name>
    <dbReference type="NCBI Taxonomy" id="443612"/>
    <lineage>
        <taxon>Bacteria</taxon>
        <taxon>Pseudomonadati</taxon>
        <taxon>Bacteroidota</taxon>
        <taxon>Flavobacteriia</taxon>
        <taxon>Flavobacteriales</taxon>
        <taxon>Flavobacteriaceae</taxon>
        <taxon>Flavobacterium</taxon>
    </lineage>
</organism>
<keyword evidence="2" id="KW-1133">Transmembrane helix</keyword>
<dbReference type="OrthoDB" id="1443905at2"/>
<evidence type="ECO:0000313" key="5">
    <source>
        <dbReference type="Proteomes" id="UP000317289"/>
    </source>
</evidence>
<evidence type="ECO:0000313" key="4">
    <source>
        <dbReference type="EMBL" id="SMO42433.1"/>
    </source>
</evidence>
<feature type="transmembrane region" description="Helical" evidence="2">
    <location>
        <begin position="21"/>
        <end position="43"/>
    </location>
</feature>
<dbReference type="Proteomes" id="UP000317289">
    <property type="component" value="Unassembled WGS sequence"/>
</dbReference>
<keyword evidence="2" id="KW-0472">Membrane</keyword>